<keyword evidence="2" id="KW-1185">Reference proteome</keyword>
<evidence type="ECO:0000313" key="2">
    <source>
        <dbReference type="Proteomes" id="UP000245634"/>
    </source>
</evidence>
<gene>
    <name evidence="1" type="ORF">C7459_1581</name>
</gene>
<dbReference type="EMBL" id="QGGL01000058">
    <property type="protein sequence ID" value="PWJ97920.1"/>
    <property type="molecule type" value="Genomic_DNA"/>
</dbReference>
<dbReference type="AlphaFoldDB" id="A0A316D487"/>
<organism evidence="1 2">
    <name type="scientific">Tumebacillus permanentifrigoris</name>
    <dbReference type="NCBI Taxonomy" id="378543"/>
    <lineage>
        <taxon>Bacteria</taxon>
        <taxon>Bacillati</taxon>
        <taxon>Bacillota</taxon>
        <taxon>Bacilli</taxon>
        <taxon>Bacillales</taxon>
        <taxon>Alicyclobacillaceae</taxon>
        <taxon>Tumebacillus</taxon>
    </lineage>
</organism>
<name>A0A316D487_9BACL</name>
<protein>
    <submittedName>
        <fullName evidence="1">Uncharacterized protein</fullName>
    </submittedName>
</protein>
<reference evidence="1 2" key="1">
    <citation type="submission" date="2018-05" db="EMBL/GenBank/DDBJ databases">
        <title>Genomic Encyclopedia of Type Strains, Phase IV (KMG-IV): sequencing the most valuable type-strain genomes for metagenomic binning, comparative biology and taxonomic classification.</title>
        <authorList>
            <person name="Goeker M."/>
        </authorList>
    </citation>
    <scope>NUCLEOTIDE SEQUENCE [LARGE SCALE GENOMIC DNA]</scope>
    <source>
        <strain evidence="1 2">DSM 18773</strain>
    </source>
</reference>
<accession>A0A316D487</accession>
<evidence type="ECO:0000313" key="1">
    <source>
        <dbReference type="EMBL" id="PWJ97920.1"/>
    </source>
</evidence>
<sequence>LPTMLNDQKLTLLPVQRLTDIMTIVHILEKEKDASV</sequence>
<comment type="caution">
    <text evidence="1">The sequence shown here is derived from an EMBL/GenBank/DDBJ whole genome shotgun (WGS) entry which is preliminary data.</text>
</comment>
<feature type="non-terminal residue" evidence="1">
    <location>
        <position position="1"/>
    </location>
</feature>
<proteinExistence type="predicted"/>
<dbReference type="Proteomes" id="UP000245634">
    <property type="component" value="Unassembled WGS sequence"/>
</dbReference>